<dbReference type="GO" id="GO:0005975">
    <property type="term" value="P:carbohydrate metabolic process"/>
    <property type="evidence" value="ECO:0007669"/>
    <property type="project" value="UniProtKB-ARBA"/>
</dbReference>
<dbReference type="Proteomes" id="UP000239522">
    <property type="component" value="Unassembled WGS sequence"/>
</dbReference>
<accession>A0A2S7KXW1</accession>
<gene>
    <name evidence="2" type="ORF">BST83_09880</name>
</gene>
<dbReference type="EMBL" id="MQUA01000013">
    <property type="protein sequence ID" value="PQB07436.1"/>
    <property type="molecule type" value="Genomic_DNA"/>
</dbReference>
<keyword evidence="3" id="KW-1185">Reference proteome</keyword>
<comment type="caution">
    <text evidence="2">The sequence shown here is derived from an EMBL/GenBank/DDBJ whole genome shotgun (WGS) entry which is preliminary data.</text>
</comment>
<dbReference type="AlphaFoldDB" id="A0A2S7KXW1"/>
<keyword evidence="1" id="KW-0378">Hydrolase</keyword>
<evidence type="ECO:0000313" key="2">
    <source>
        <dbReference type="EMBL" id="PQB07436.1"/>
    </source>
</evidence>
<evidence type="ECO:0000313" key="3">
    <source>
        <dbReference type="Proteomes" id="UP000239522"/>
    </source>
</evidence>
<dbReference type="RefSeq" id="WP_104809647.1">
    <property type="nucleotide sequence ID" value="NZ_MQUA01000013.1"/>
</dbReference>
<dbReference type="PROSITE" id="PS51257">
    <property type="entry name" value="PROKAR_LIPOPROTEIN"/>
    <property type="match status" value="1"/>
</dbReference>
<name>A0A2S7KXW1_9FLAO</name>
<sequence>MKFQHYLFIIFIIIFFGCNNKPAKPIEPNIIPKPLFQKIEKGVFILDENTSIDSYGDFQNVANFLKSYFSETYNFKLPSNKSNH</sequence>
<reference evidence="2 3" key="1">
    <citation type="submission" date="2016-11" db="EMBL/GenBank/DDBJ databases">
        <title>Trade-off between light-utilization and light-protection in marine flavobacteria.</title>
        <authorList>
            <person name="Kumagai Y."/>
        </authorList>
    </citation>
    <scope>NUCLEOTIDE SEQUENCE [LARGE SCALE GENOMIC DNA]</scope>
    <source>
        <strain evidence="2 3">ATCC 700397</strain>
    </source>
</reference>
<proteinExistence type="predicted"/>
<dbReference type="GO" id="GO:0016787">
    <property type="term" value="F:hydrolase activity"/>
    <property type="evidence" value="ECO:0007669"/>
    <property type="project" value="UniProtKB-KW"/>
</dbReference>
<dbReference type="Gene3D" id="3.30.379.10">
    <property type="entry name" value="Chitobiase/beta-hexosaminidase domain 2-like"/>
    <property type="match status" value="1"/>
</dbReference>
<evidence type="ECO:0000256" key="1">
    <source>
        <dbReference type="ARBA" id="ARBA00022801"/>
    </source>
</evidence>
<organism evidence="2 3">
    <name type="scientific">Polaribacter filamentus</name>
    <dbReference type="NCBI Taxonomy" id="53483"/>
    <lineage>
        <taxon>Bacteria</taxon>
        <taxon>Pseudomonadati</taxon>
        <taxon>Bacteroidota</taxon>
        <taxon>Flavobacteriia</taxon>
        <taxon>Flavobacteriales</taxon>
        <taxon>Flavobacteriaceae</taxon>
    </lineage>
</organism>
<protein>
    <submittedName>
        <fullName evidence="2">Uncharacterized protein</fullName>
    </submittedName>
</protein>
<dbReference type="InterPro" id="IPR029018">
    <property type="entry name" value="Hex-like_dom2"/>
</dbReference>